<dbReference type="Proteomes" id="UP000050794">
    <property type="component" value="Unassembled WGS sequence"/>
</dbReference>
<evidence type="ECO:0000313" key="1">
    <source>
        <dbReference type="EMBL" id="VDM28528.1"/>
    </source>
</evidence>
<gene>
    <name evidence="1" type="ORF">TCNE_LOCUS2811</name>
</gene>
<organism evidence="2 3">
    <name type="scientific">Toxocara canis</name>
    <name type="common">Canine roundworm</name>
    <dbReference type="NCBI Taxonomy" id="6265"/>
    <lineage>
        <taxon>Eukaryota</taxon>
        <taxon>Metazoa</taxon>
        <taxon>Ecdysozoa</taxon>
        <taxon>Nematoda</taxon>
        <taxon>Chromadorea</taxon>
        <taxon>Rhabditida</taxon>
        <taxon>Spirurina</taxon>
        <taxon>Ascaridomorpha</taxon>
        <taxon>Ascaridoidea</taxon>
        <taxon>Toxocaridae</taxon>
        <taxon>Toxocara</taxon>
    </lineage>
</organism>
<dbReference type="WBParaSite" id="TCNE_0000281101-mRNA-1">
    <property type="protein sequence ID" value="TCNE_0000281101-mRNA-1"/>
    <property type="gene ID" value="TCNE_0000281101"/>
</dbReference>
<keyword evidence="2" id="KW-1185">Reference proteome</keyword>
<sequence>MKASTSRGKELALTPATAERGALPISDSMVTGQKSVPQEPTKRNFRIRSSHSALLFHQSMLTVVLKVAARIRRGHLRYFLDWSGPATEANRRLPRQPKQEGHAFLSGETTVETVVQGAGVRASIETLQS</sequence>
<dbReference type="EMBL" id="UYWY01003087">
    <property type="protein sequence ID" value="VDM28528.1"/>
    <property type="molecule type" value="Genomic_DNA"/>
</dbReference>
<protein>
    <submittedName>
        <fullName evidence="1 3">Uncharacterized protein</fullName>
    </submittedName>
</protein>
<reference evidence="3" key="1">
    <citation type="submission" date="2016-06" db="UniProtKB">
        <authorList>
            <consortium name="WormBaseParasite"/>
        </authorList>
    </citation>
    <scope>IDENTIFICATION</scope>
</reference>
<reference evidence="1 2" key="2">
    <citation type="submission" date="2018-11" db="EMBL/GenBank/DDBJ databases">
        <authorList>
            <consortium name="Pathogen Informatics"/>
        </authorList>
    </citation>
    <scope>NUCLEOTIDE SEQUENCE [LARGE SCALE GENOMIC DNA]</scope>
</reference>
<dbReference type="AlphaFoldDB" id="A0A183U2U1"/>
<name>A0A183U2U1_TOXCA</name>
<evidence type="ECO:0000313" key="2">
    <source>
        <dbReference type="Proteomes" id="UP000050794"/>
    </source>
</evidence>
<evidence type="ECO:0000313" key="3">
    <source>
        <dbReference type="WBParaSite" id="TCNE_0000281101-mRNA-1"/>
    </source>
</evidence>
<proteinExistence type="predicted"/>
<accession>A0A183U2U1</accession>